<protein>
    <recommendedName>
        <fullName evidence="3">DUF982 domain-containing protein</fullName>
    </recommendedName>
</protein>
<proteinExistence type="predicted"/>
<reference evidence="1 2" key="1">
    <citation type="journal article" date="2011" name="J. Biotechnol.">
        <title>The complete genome sequence of the dominant Sinorhizobium meliloti field isolate SM11 extends the S. meliloti pan-genome.</title>
        <authorList>
            <person name="Schneiker-Bekel S."/>
            <person name="Wibberg D."/>
            <person name="Bekel T."/>
            <person name="Blom J."/>
            <person name="Linke B."/>
            <person name="Neuweger H."/>
            <person name="Stiens M."/>
            <person name="Vorholter F.J."/>
            <person name="Weidner S."/>
            <person name="Goesmann A."/>
            <person name="Puhler A."/>
            <person name="Schluter A."/>
        </authorList>
    </citation>
    <scope>NUCLEOTIDE SEQUENCE [LARGE SCALE GENOMIC DNA]</scope>
    <source>
        <strain evidence="1 2">SM11</strain>
        <plasmid evidence="2">pSmeSM11d</plasmid>
    </source>
</reference>
<dbReference type="AlphaFoldDB" id="F7XH80"/>
<organism evidence="1 2">
    <name type="scientific">Sinorhizobium meliloti (strain SM11)</name>
    <dbReference type="NCBI Taxonomy" id="707241"/>
    <lineage>
        <taxon>Bacteria</taxon>
        <taxon>Pseudomonadati</taxon>
        <taxon>Pseudomonadota</taxon>
        <taxon>Alphaproteobacteria</taxon>
        <taxon>Hyphomicrobiales</taxon>
        <taxon>Rhizobiaceae</taxon>
        <taxon>Sinorhizobium/Ensifer group</taxon>
        <taxon>Sinorhizobium</taxon>
    </lineage>
</organism>
<dbReference type="Pfam" id="PF06169">
    <property type="entry name" value="DUF982"/>
    <property type="match status" value="1"/>
</dbReference>
<keyword evidence="1" id="KW-0614">Plasmid</keyword>
<gene>
    <name evidence="1" type="ordered locus">SM11_pD1074</name>
</gene>
<dbReference type="Proteomes" id="UP000009045">
    <property type="component" value="Plasmid pSmeSM11d"/>
</dbReference>
<dbReference type="Gene3D" id="6.10.250.730">
    <property type="match status" value="1"/>
</dbReference>
<sequence length="76" mass="8296">MGTVWGECVILDLPDLDGVQIVWHPAYAVRLLIDSWPVDHRRAYGTAVNACADAVVGIYGGTCEDRLHGSDQRGED</sequence>
<name>F7XH80_SINMM</name>
<evidence type="ECO:0000313" key="1">
    <source>
        <dbReference type="EMBL" id="AEH83906.1"/>
    </source>
</evidence>
<evidence type="ECO:0008006" key="3">
    <source>
        <dbReference type="Google" id="ProtNLM"/>
    </source>
</evidence>
<evidence type="ECO:0000313" key="2">
    <source>
        <dbReference type="Proteomes" id="UP000009045"/>
    </source>
</evidence>
<dbReference type="EMBL" id="CP001832">
    <property type="protein sequence ID" value="AEH83906.1"/>
    <property type="molecule type" value="Genomic_DNA"/>
</dbReference>
<dbReference type="KEGG" id="smx:SM11_pD1074"/>
<dbReference type="HOGENOM" id="CLU_2652531_0_0_5"/>
<accession>F7XH80</accession>
<dbReference type="InterPro" id="IPR010385">
    <property type="entry name" value="DUF982"/>
</dbReference>
<geneLocation type="plasmid" evidence="1 2">
    <name>pSmeSM11d</name>
</geneLocation>